<accession>A0A095TGY1</accession>
<dbReference type="AlphaFoldDB" id="A0A095TGY1"/>
<dbReference type="EMBL" id="ARXV01000024">
    <property type="protein sequence ID" value="KGD61688.1"/>
    <property type="molecule type" value="Genomic_DNA"/>
</dbReference>
<comment type="caution">
    <text evidence="1">The sequence shown here is derived from an EMBL/GenBank/DDBJ whole genome shotgun (WGS) entry which is preliminary data.</text>
</comment>
<dbReference type="PATRIC" id="fig|1177154.3.peg.3701"/>
<name>A0A095TGY1_9GAMM</name>
<gene>
    <name evidence="1" type="ORF">Y5S_03696</name>
</gene>
<dbReference type="RefSeq" id="WP_197055183.1">
    <property type="nucleotide sequence ID" value="NZ_ARXV01000024.1"/>
</dbReference>
<evidence type="ECO:0000313" key="1">
    <source>
        <dbReference type="EMBL" id="KGD61688.1"/>
    </source>
</evidence>
<keyword evidence="2" id="KW-1185">Reference proteome</keyword>
<proteinExistence type="predicted"/>
<reference evidence="1 2" key="1">
    <citation type="submission" date="2012-09" db="EMBL/GenBank/DDBJ databases">
        <title>Genome Sequence of alkane-degrading Bacterium Alcanivorax sp. 19-m-6.</title>
        <authorList>
            <person name="Lai Q."/>
            <person name="Shao Z."/>
        </authorList>
    </citation>
    <scope>NUCLEOTIDE SEQUENCE [LARGE SCALE GENOMIC DNA]</scope>
    <source>
        <strain evidence="1 2">19-m-6</strain>
    </source>
</reference>
<organism evidence="1 2">
    <name type="scientific">Alcanivorax nanhaiticus</name>
    <dbReference type="NCBI Taxonomy" id="1177154"/>
    <lineage>
        <taxon>Bacteria</taxon>
        <taxon>Pseudomonadati</taxon>
        <taxon>Pseudomonadota</taxon>
        <taxon>Gammaproteobacteria</taxon>
        <taxon>Oceanospirillales</taxon>
        <taxon>Alcanivoracaceae</taxon>
        <taxon>Alcanivorax</taxon>
    </lineage>
</organism>
<protein>
    <submittedName>
        <fullName evidence="1">Uncharacterized protein</fullName>
    </submittedName>
</protein>
<evidence type="ECO:0000313" key="2">
    <source>
        <dbReference type="Proteomes" id="UP000029444"/>
    </source>
</evidence>
<dbReference type="STRING" id="1177154.Y5S_03696"/>
<sequence>MNNKFQDFKLVYRQGGRRLERLFEDTLYTNVKRVADSFPPTVMWRIFPA</sequence>
<dbReference type="Proteomes" id="UP000029444">
    <property type="component" value="Unassembled WGS sequence"/>
</dbReference>